<protein>
    <submittedName>
        <fullName evidence="2">Uncharacterized protein</fullName>
    </submittedName>
</protein>
<keyword evidence="1" id="KW-0472">Membrane</keyword>
<keyword evidence="1" id="KW-0812">Transmembrane</keyword>
<keyword evidence="1" id="KW-1133">Transmembrane helix</keyword>
<dbReference type="Proteomes" id="UP000265443">
    <property type="component" value="Unassembled WGS sequence"/>
</dbReference>
<evidence type="ECO:0000313" key="2">
    <source>
        <dbReference type="EMBL" id="RIH78761.1"/>
    </source>
</evidence>
<accession>A0ABX9MMT0</accession>
<reference evidence="2 3" key="1">
    <citation type="submission" date="2018-08" db="EMBL/GenBank/DDBJ databases">
        <title>Meiothermus hypogaeus DSM 23238 genome sequencing project.</title>
        <authorList>
            <person name="Da Costa M.S."/>
            <person name="Albuquerque L."/>
            <person name="Raposo P."/>
            <person name="Froufe H.J.C."/>
            <person name="Barroso C.S."/>
            <person name="Egas C."/>
        </authorList>
    </citation>
    <scope>NUCLEOTIDE SEQUENCE [LARGE SCALE GENOMIC DNA]</scope>
    <source>
        <strain evidence="2 3">DSM 23238</strain>
    </source>
</reference>
<keyword evidence="3" id="KW-1185">Reference proteome</keyword>
<dbReference type="InterPro" id="IPR054261">
    <property type="entry name" value="DUF6992"/>
</dbReference>
<feature type="transmembrane region" description="Helical" evidence="1">
    <location>
        <begin position="67"/>
        <end position="86"/>
    </location>
</feature>
<dbReference type="Pfam" id="PF22503">
    <property type="entry name" value="DUF6992"/>
    <property type="match status" value="1"/>
</dbReference>
<name>A0ABX9MMT0_9DEIN</name>
<evidence type="ECO:0000256" key="1">
    <source>
        <dbReference type="SAM" id="Phobius"/>
    </source>
</evidence>
<feature type="transmembrane region" description="Helical" evidence="1">
    <location>
        <begin position="37"/>
        <end position="55"/>
    </location>
</feature>
<comment type="caution">
    <text evidence="2">The sequence shown here is derived from an EMBL/GenBank/DDBJ whole genome shotgun (WGS) entry which is preliminary data.</text>
</comment>
<proteinExistence type="predicted"/>
<organism evidence="2 3">
    <name type="scientific">Meiothermus hypogaeus</name>
    <dbReference type="NCBI Taxonomy" id="884155"/>
    <lineage>
        <taxon>Bacteria</taxon>
        <taxon>Thermotogati</taxon>
        <taxon>Deinococcota</taxon>
        <taxon>Deinococci</taxon>
        <taxon>Thermales</taxon>
        <taxon>Thermaceae</taxon>
        <taxon>Meiothermus</taxon>
    </lineage>
</organism>
<dbReference type="EMBL" id="QWKY01000020">
    <property type="protein sequence ID" value="RIH78761.1"/>
    <property type="molecule type" value="Genomic_DNA"/>
</dbReference>
<feature type="transmembrane region" description="Helical" evidence="1">
    <location>
        <begin position="128"/>
        <end position="148"/>
    </location>
</feature>
<gene>
    <name evidence="2" type="ORF">Mhypo_01454</name>
</gene>
<evidence type="ECO:0000313" key="3">
    <source>
        <dbReference type="Proteomes" id="UP000265443"/>
    </source>
</evidence>
<feature type="transmembrane region" description="Helical" evidence="1">
    <location>
        <begin position="98"/>
        <end position="116"/>
    </location>
</feature>
<sequence length="150" mass="16574">MAQEMGSELAGCEVLFRTLSGPGPGEEALSELPGERIAQQLMLWALVCLGGAIFGLWRTRHGFWRPFWFMTGVWALVNAAIAYGGWLGAEPNPASLRQLLWINAGLDTLYVTLGLILRKRQEPIYKGFGLAIILQGLFLLGFDVFHALQI</sequence>